<sequence>MKGSVRLRKNGKWEYYFDVGKVIDKNGNPKRKKISKSGFSTEQDCRKALKDALDEFENKGTVFKDTNISMSEYMKYYMDKYVKLKCKARSIERYQEVINKHILPYFGHYYIRNIDSMTIQNFLDIKYKEGYAKSTMELYITLLKHSLGMAIHPYGFIKEDTFSKARLNYKFDYKKQRNLTKEQLYEVLDFLKENNYEYYL</sequence>
<dbReference type="InterPro" id="IPR011010">
    <property type="entry name" value="DNA_brk_join_enz"/>
</dbReference>
<comment type="caution">
    <text evidence="4">The sequence shown here is derived from an EMBL/GenBank/DDBJ whole genome shotgun (WGS) entry which is preliminary data.</text>
</comment>
<evidence type="ECO:0000259" key="3">
    <source>
        <dbReference type="Pfam" id="PF14659"/>
    </source>
</evidence>
<reference evidence="4 5" key="1">
    <citation type="submission" date="2023-05" db="EMBL/GenBank/DDBJ databases">
        <title>Rombocin, a short stable natural nisin variant, displays selective antimicrobial activity against Listeria monocytogenes and employs dual mode of action to kill target bacterial strains.</title>
        <authorList>
            <person name="Wambui J."/>
            <person name="Stephan R."/>
            <person name="Kuipers O.P."/>
        </authorList>
    </citation>
    <scope>NUCLEOTIDE SEQUENCE [LARGE SCALE GENOMIC DNA]</scope>
    <source>
        <strain evidence="4 5">RC002</strain>
    </source>
</reference>
<dbReference type="Pfam" id="PF14659">
    <property type="entry name" value="Phage_int_SAM_3"/>
    <property type="match status" value="1"/>
</dbReference>
<organism evidence="4 5">
    <name type="scientific">Romboutsia sedimentorum</name>
    <dbReference type="NCBI Taxonomy" id="1368474"/>
    <lineage>
        <taxon>Bacteria</taxon>
        <taxon>Bacillati</taxon>
        <taxon>Bacillota</taxon>
        <taxon>Clostridia</taxon>
        <taxon>Peptostreptococcales</taxon>
        <taxon>Peptostreptococcaceae</taxon>
        <taxon>Romboutsia</taxon>
    </lineage>
</organism>
<evidence type="ECO:0000313" key="5">
    <source>
        <dbReference type="Proteomes" id="UP001301012"/>
    </source>
</evidence>
<keyword evidence="2" id="KW-0238">DNA-binding</keyword>
<dbReference type="Gene3D" id="1.10.150.130">
    <property type="match status" value="1"/>
</dbReference>
<dbReference type="RefSeq" id="WP_284133027.1">
    <property type="nucleotide sequence ID" value="NZ_JASKYM010000005.1"/>
</dbReference>
<dbReference type="InterPro" id="IPR010998">
    <property type="entry name" value="Integrase_recombinase_N"/>
</dbReference>
<accession>A0ABT7EB02</accession>
<proteinExistence type="inferred from homology"/>
<dbReference type="EMBL" id="JASKYM010000005">
    <property type="protein sequence ID" value="MDK2564095.1"/>
    <property type="molecule type" value="Genomic_DNA"/>
</dbReference>
<evidence type="ECO:0000256" key="2">
    <source>
        <dbReference type="ARBA" id="ARBA00023125"/>
    </source>
</evidence>
<comment type="similarity">
    <text evidence="1">Belongs to the 'phage' integrase family.</text>
</comment>
<gene>
    <name evidence="4" type="ORF">QOZ84_11085</name>
</gene>
<name>A0ABT7EB02_9FIRM</name>
<keyword evidence="5" id="KW-1185">Reference proteome</keyword>
<feature type="domain" description="Integrase SAM-like N-terminal" evidence="3">
    <location>
        <begin position="71"/>
        <end position="124"/>
    </location>
</feature>
<evidence type="ECO:0000256" key="1">
    <source>
        <dbReference type="ARBA" id="ARBA00008857"/>
    </source>
</evidence>
<dbReference type="SUPFAM" id="SSF56349">
    <property type="entry name" value="DNA breaking-rejoining enzymes"/>
    <property type="match status" value="1"/>
</dbReference>
<dbReference type="Proteomes" id="UP001301012">
    <property type="component" value="Unassembled WGS sequence"/>
</dbReference>
<dbReference type="InterPro" id="IPR004107">
    <property type="entry name" value="Integrase_SAM-like_N"/>
</dbReference>
<protein>
    <submittedName>
        <fullName evidence="4">N-terminal phage integrase SAM-like domain-containing protein</fullName>
    </submittedName>
</protein>
<evidence type="ECO:0000313" key="4">
    <source>
        <dbReference type="EMBL" id="MDK2564095.1"/>
    </source>
</evidence>